<dbReference type="GO" id="GO:0005886">
    <property type="term" value="C:plasma membrane"/>
    <property type="evidence" value="ECO:0007669"/>
    <property type="project" value="UniProtKB-SubCell"/>
</dbReference>
<dbReference type="Pfam" id="PF07690">
    <property type="entry name" value="MFS_1"/>
    <property type="match status" value="1"/>
</dbReference>
<feature type="transmembrane region" description="Helical" evidence="5">
    <location>
        <begin position="98"/>
        <end position="119"/>
    </location>
</feature>
<reference evidence="7 8" key="1">
    <citation type="journal article" date="2006" name="J. Bacteriol.">
        <title>Comparative genomic analysis of three strains of Ehrlichia ruminantium reveals an active process of genome size plasticity.</title>
        <authorList>
            <person name="Frutos R."/>
            <person name="Viari A."/>
            <person name="Ferraz C."/>
            <person name="Morgat A."/>
            <person name="Eychenie S."/>
            <person name="Kandassami Y."/>
            <person name="Chantal I."/>
            <person name="Bensaid A."/>
            <person name="Coissac E."/>
            <person name="Vachiery N."/>
            <person name="Demaille J."/>
            <person name="Martinez D."/>
        </authorList>
    </citation>
    <scope>NUCLEOTIDE SEQUENCE [LARGE SCALE GENOMIC DNA]</scope>
    <source>
        <strain evidence="7 8">Welgevonden</strain>
    </source>
</reference>
<dbReference type="HOGENOM" id="CLU_001265_62_1_5"/>
<feature type="transmembrane region" description="Helical" evidence="5">
    <location>
        <begin position="7"/>
        <end position="29"/>
    </location>
</feature>
<dbReference type="InterPro" id="IPR011701">
    <property type="entry name" value="MFS"/>
</dbReference>
<name>A0A0H3M7Z7_EHRRW</name>
<dbReference type="Gene3D" id="1.20.1250.20">
    <property type="entry name" value="MFS general substrate transporter like domains"/>
    <property type="match status" value="2"/>
</dbReference>
<keyword evidence="3 5" id="KW-1133">Transmembrane helix</keyword>
<feature type="domain" description="Major facilitator superfamily (MFS) profile" evidence="6">
    <location>
        <begin position="7"/>
        <end position="399"/>
    </location>
</feature>
<feature type="transmembrane region" description="Helical" evidence="5">
    <location>
        <begin position="164"/>
        <end position="183"/>
    </location>
</feature>
<evidence type="ECO:0000256" key="2">
    <source>
        <dbReference type="ARBA" id="ARBA00022692"/>
    </source>
</evidence>
<dbReference type="PROSITE" id="PS50850">
    <property type="entry name" value="MFS"/>
    <property type="match status" value="1"/>
</dbReference>
<evidence type="ECO:0000256" key="1">
    <source>
        <dbReference type="ARBA" id="ARBA00004429"/>
    </source>
</evidence>
<dbReference type="SUPFAM" id="SSF103473">
    <property type="entry name" value="MFS general substrate transporter"/>
    <property type="match status" value="1"/>
</dbReference>
<dbReference type="InterPro" id="IPR020846">
    <property type="entry name" value="MFS_dom"/>
</dbReference>
<keyword evidence="2 5" id="KW-0812">Transmembrane</keyword>
<dbReference type="AlphaFoldDB" id="A0A0H3M7Z7"/>
<accession>A0A0H3M7Z7</accession>
<feature type="transmembrane region" description="Helical" evidence="5">
    <location>
        <begin position="306"/>
        <end position="327"/>
    </location>
</feature>
<evidence type="ECO:0000313" key="7">
    <source>
        <dbReference type="EMBL" id="CAI26758.1"/>
    </source>
</evidence>
<feature type="transmembrane region" description="Helical" evidence="5">
    <location>
        <begin position="371"/>
        <end position="394"/>
    </location>
</feature>
<dbReference type="GO" id="GO:0022857">
    <property type="term" value="F:transmembrane transporter activity"/>
    <property type="evidence" value="ECO:0007669"/>
    <property type="project" value="InterPro"/>
</dbReference>
<feature type="transmembrane region" description="Helical" evidence="5">
    <location>
        <begin position="252"/>
        <end position="272"/>
    </location>
</feature>
<protein>
    <recommendedName>
        <fullName evidence="6">Major facilitator superfamily (MFS) profile domain-containing protein</fullName>
    </recommendedName>
</protein>
<organism evidence="7 8">
    <name type="scientific">Ehrlichia ruminantium (strain Welgevonden)</name>
    <dbReference type="NCBI Taxonomy" id="254945"/>
    <lineage>
        <taxon>Bacteria</taxon>
        <taxon>Pseudomonadati</taxon>
        <taxon>Pseudomonadota</taxon>
        <taxon>Alphaproteobacteria</taxon>
        <taxon>Rickettsiales</taxon>
        <taxon>Anaplasmataceae</taxon>
        <taxon>Ehrlichia</taxon>
    </lineage>
</organism>
<comment type="subcellular location">
    <subcellularLocation>
        <location evidence="1">Cell inner membrane</location>
        <topology evidence="1">Multi-pass membrane protein</topology>
    </subcellularLocation>
</comment>
<proteinExistence type="predicted"/>
<dbReference type="Proteomes" id="UP000001021">
    <property type="component" value="Chromosome"/>
</dbReference>
<dbReference type="InterPro" id="IPR050327">
    <property type="entry name" value="Proton-linked_MCT"/>
</dbReference>
<feature type="transmembrane region" description="Helical" evidence="5">
    <location>
        <begin position="284"/>
        <end position="300"/>
    </location>
</feature>
<dbReference type="KEGG" id="eru:Erum2610"/>
<evidence type="ECO:0000256" key="3">
    <source>
        <dbReference type="ARBA" id="ARBA00022989"/>
    </source>
</evidence>
<evidence type="ECO:0000259" key="6">
    <source>
        <dbReference type="PROSITE" id="PS50850"/>
    </source>
</evidence>
<feature type="transmembrane region" description="Helical" evidence="5">
    <location>
        <begin position="74"/>
        <end position="92"/>
    </location>
</feature>
<feature type="transmembrane region" description="Helical" evidence="5">
    <location>
        <begin position="339"/>
        <end position="365"/>
    </location>
</feature>
<keyword evidence="4 5" id="KW-0472">Membrane</keyword>
<dbReference type="InterPro" id="IPR036259">
    <property type="entry name" value="MFS_trans_sf"/>
</dbReference>
<dbReference type="KEGG" id="erw:ERWE_CDS_02640"/>
<evidence type="ECO:0000256" key="5">
    <source>
        <dbReference type="SAM" id="Phobius"/>
    </source>
</evidence>
<dbReference type="GeneID" id="33057550"/>
<feature type="transmembrane region" description="Helical" evidence="5">
    <location>
        <begin position="41"/>
        <end position="62"/>
    </location>
</feature>
<evidence type="ECO:0000313" key="8">
    <source>
        <dbReference type="Proteomes" id="UP000001021"/>
    </source>
</evidence>
<feature type="transmembrane region" description="Helical" evidence="5">
    <location>
        <begin position="131"/>
        <end position="152"/>
    </location>
</feature>
<dbReference type="eggNOG" id="COG0738">
    <property type="taxonomic scope" value="Bacteria"/>
</dbReference>
<gene>
    <name evidence="7" type="ordered locus">ERWE_CDS_02640</name>
</gene>
<dbReference type="PANTHER" id="PTHR11360:SF284">
    <property type="entry name" value="EG:103B4.3 PROTEIN-RELATED"/>
    <property type="match status" value="1"/>
</dbReference>
<sequence length="401" mass="45653">MSFVPAINWIIGVLVLVCGSNFQIAYSIMNPDIAQDLDISLSYIALTASIHMWCFSIFQLFTGIILDYYGIKRILPISILFIFTGTFLFSYSDYRICFFISQIFLSFGASFGFVGAGYISYKFFSYLKSGIMFGFVQAAYSISSLLMEYTYIFLISHGISWRDLIRYIEYLEIAVFILTLLLTDCKWSANLKRNSISIRKLLSEVFYNIIELISLRDIWFSTIVGSLMFGIFLSVAILWGQKLLIALKLSTYYSGLVHSVIWIGFAIGSPLVNFVSRIVKNRKYVFMSFCVLQCISLMLLLCSSNLYILCILMFTFGFASGGHMLNFSIGTDIVDETKVGTVCSIINGFMSISGGIIIFIIGLVLEYQNKYNIIEISFFMPIITFLSLVFLFFCRETFHIK</sequence>
<dbReference type="EMBL" id="CR925678">
    <property type="protein sequence ID" value="CAI26758.1"/>
    <property type="molecule type" value="Genomic_DNA"/>
</dbReference>
<dbReference type="RefSeq" id="WP_011154945.1">
    <property type="nucleotide sequence ID" value="NC_005295.2"/>
</dbReference>
<evidence type="ECO:0000256" key="4">
    <source>
        <dbReference type="ARBA" id="ARBA00023136"/>
    </source>
</evidence>
<feature type="transmembrane region" description="Helical" evidence="5">
    <location>
        <begin position="218"/>
        <end position="240"/>
    </location>
</feature>
<dbReference type="PANTHER" id="PTHR11360">
    <property type="entry name" value="MONOCARBOXYLATE TRANSPORTER"/>
    <property type="match status" value="1"/>
</dbReference>
<keyword evidence="8" id="KW-1185">Reference proteome</keyword>